<evidence type="ECO:0000256" key="3">
    <source>
        <dbReference type="ARBA" id="ARBA00022525"/>
    </source>
</evidence>
<evidence type="ECO:0000256" key="5">
    <source>
        <dbReference type="ARBA" id="ARBA00022801"/>
    </source>
</evidence>
<evidence type="ECO:0000256" key="9">
    <source>
        <dbReference type="RuleBase" id="RU367147"/>
    </source>
</evidence>
<evidence type="ECO:0000313" key="11">
    <source>
        <dbReference type="Proteomes" id="UP000246740"/>
    </source>
</evidence>
<keyword evidence="2 9" id="KW-0719">Serine esterase</keyword>
<evidence type="ECO:0000313" key="10">
    <source>
        <dbReference type="EMBL" id="PWY98002.1"/>
    </source>
</evidence>
<evidence type="ECO:0000256" key="1">
    <source>
        <dbReference type="ARBA" id="ARBA00004613"/>
    </source>
</evidence>
<comment type="function">
    <text evidence="9">Esterase involved in the hydrolysis of xylan, a major structural heterogeneous polysaccharide found in plant biomass representing the second most abundant polysaccharide in the biosphere, after cellulose.</text>
</comment>
<dbReference type="SUPFAM" id="SSF53474">
    <property type="entry name" value="alpha/beta-Hydrolases"/>
    <property type="match status" value="2"/>
</dbReference>
<evidence type="ECO:0000256" key="7">
    <source>
        <dbReference type="ARBA" id="ARBA00023277"/>
    </source>
</evidence>
<keyword evidence="4" id="KW-0732">Signal</keyword>
<accession>A0A317XJJ5</accession>
<protein>
    <recommendedName>
        <fullName evidence="9">Carboxylic ester hydrolase</fullName>
        <ecNumber evidence="9">3.1.1.-</ecNumber>
    </recommendedName>
</protein>
<proteinExistence type="inferred from homology"/>
<evidence type="ECO:0000256" key="4">
    <source>
        <dbReference type="ARBA" id="ARBA00022729"/>
    </source>
</evidence>
<dbReference type="InterPro" id="IPR029058">
    <property type="entry name" value="AB_hydrolase_fold"/>
</dbReference>
<dbReference type="NCBIfam" id="TIGR01840">
    <property type="entry name" value="esterase_phb"/>
    <property type="match status" value="1"/>
</dbReference>
<keyword evidence="6" id="KW-0325">Glycoprotein</keyword>
<evidence type="ECO:0000256" key="8">
    <source>
        <dbReference type="ARBA" id="ARBA00023326"/>
    </source>
</evidence>
<sequence>MPGGGGGGGTGKLQEDTTFSKKPTAASMYTYVPQSFKKGNPVVVALHYCGGTAESYFGMTPEWAKKADEKGFMLVYASSPPSENKCWDVSSDHSLVRGGGGDSETISNMVLHAQEKYGASKSQVFVTGSSSGAMLTQVMAATYPDMFAGVAEYSGVPAGCFGVANTNGAAWNATCSGGHLIESGEYWANWVKSADKGYSGKRPKMQLWHGTVDNVLSYQNHLESIKQWATVLGVNPASPSAKKSNDPKSNYETSTWGDNLMAVTATGVGHTVPVDVEATCQFWGI</sequence>
<dbReference type="GO" id="GO:0052689">
    <property type="term" value="F:carboxylic ester hydrolase activity"/>
    <property type="evidence" value="ECO:0007669"/>
    <property type="project" value="UniProtKB-KW"/>
</dbReference>
<dbReference type="GO" id="GO:0005576">
    <property type="term" value="C:extracellular region"/>
    <property type="evidence" value="ECO:0007669"/>
    <property type="project" value="UniProtKB-SubCell"/>
</dbReference>
<reference evidence="10 11" key="1">
    <citation type="journal article" date="2018" name="Mol. Biol. Evol.">
        <title>Broad Genomic Sampling Reveals a Smut Pathogenic Ancestry of the Fungal Clade Ustilaginomycotina.</title>
        <authorList>
            <person name="Kijpornyongpan T."/>
            <person name="Mondo S.J."/>
            <person name="Barry K."/>
            <person name="Sandor L."/>
            <person name="Lee J."/>
            <person name="Lipzen A."/>
            <person name="Pangilinan J."/>
            <person name="LaButti K."/>
            <person name="Hainaut M."/>
            <person name="Henrissat B."/>
            <person name="Grigoriev I.V."/>
            <person name="Spatafora J.W."/>
            <person name="Aime M.C."/>
        </authorList>
    </citation>
    <scope>NUCLEOTIDE SEQUENCE [LARGE SCALE GENOMIC DNA]</scope>
    <source>
        <strain evidence="10 11">MCA 3645</strain>
    </source>
</reference>
<keyword evidence="7 9" id="KW-0119">Carbohydrate metabolism</keyword>
<dbReference type="OrthoDB" id="2425929at2759"/>
<dbReference type="GO" id="GO:0045493">
    <property type="term" value="P:xylan catabolic process"/>
    <property type="evidence" value="ECO:0007669"/>
    <property type="project" value="UniProtKB-UniRule"/>
</dbReference>
<dbReference type="STRING" id="1882483.A0A317XJJ5"/>
<evidence type="ECO:0000256" key="2">
    <source>
        <dbReference type="ARBA" id="ARBA00022487"/>
    </source>
</evidence>
<dbReference type="Pfam" id="PF10503">
    <property type="entry name" value="Esterase_PHB"/>
    <property type="match status" value="1"/>
</dbReference>
<keyword evidence="3 9" id="KW-0964">Secreted</keyword>
<keyword evidence="5 9" id="KW-0378">Hydrolase</keyword>
<dbReference type="Proteomes" id="UP000246740">
    <property type="component" value="Unassembled WGS sequence"/>
</dbReference>
<dbReference type="InterPro" id="IPR050955">
    <property type="entry name" value="Plant_Biomass_Hydrol_Est"/>
</dbReference>
<dbReference type="InterPro" id="IPR010126">
    <property type="entry name" value="Esterase_phb"/>
</dbReference>
<dbReference type="InParanoid" id="A0A317XJJ5"/>
<comment type="subcellular location">
    <subcellularLocation>
        <location evidence="1 9">Secreted</location>
    </subcellularLocation>
</comment>
<dbReference type="EMBL" id="KZ819200">
    <property type="protein sequence ID" value="PWY98002.1"/>
    <property type="molecule type" value="Genomic_DNA"/>
</dbReference>
<dbReference type="AlphaFoldDB" id="A0A317XJJ5"/>
<dbReference type="PANTHER" id="PTHR43037:SF3">
    <property type="entry name" value="FERULOYL ESTERASE B"/>
    <property type="match status" value="1"/>
</dbReference>
<comment type="similarity">
    <text evidence="9">Belongs to the carbohydrate esterase 1 (CE1) family.</text>
</comment>
<name>A0A317XJJ5_9BASI</name>
<keyword evidence="8 9" id="KW-0624">Polysaccharide degradation</keyword>
<gene>
    <name evidence="10" type="ORF">BCV70DRAFT_165728</name>
</gene>
<dbReference type="EC" id="3.1.1.-" evidence="9"/>
<evidence type="ECO:0000256" key="6">
    <source>
        <dbReference type="ARBA" id="ARBA00023180"/>
    </source>
</evidence>
<dbReference type="Gene3D" id="3.40.50.1820">
    <property type="entry name" value="alpha/beta hydrolase"/>
    <property type="match status" value="1"/>
</dbReference>
<dbReference type="PANTHER" id="PTHR43037">
    <property type="entry name" value="UNNAMED PRODUCT-RELATED"/>
    <property type="match status" value="1"/>
</dbReference>
<organism evidence="10 11">
    <name type="scientific">Testicularia cyperi</name>
    <dbReference type="NCBI Taxonomy" id="1882483"/>
    <lineage>
        <taxon>Eukaryota</taxon>
        <taxon>Fungi</taxon>
        <taxon>Dikarya</taxon>
        <taxon>Basidiomycota</taxon>
        <taxon>Ustilaginomycotina</taxon>
        <taxon>Ustilaginomycetes</taxon>
        <taxon>Ustilaginales</taxon>
        <taxon>Anthracoideaceae</taxon>
        <taxon>Testicularia</taxon>
    </lineage>
</organism>
<keyword evidence="11" id="KW-1185">Reference proteome</keyword>